<accession>A0A822XEQ2</accession>
<name>A0A822XEQ2_NELNU</name>
<dbReference type="Proteomes" id="UP000607653">
    <property type="component" value="Unassembled WGS sequence"/>
</dbReference>
<dbReference type="AlphaFoldDB" id="A0A822XEQ2"/>
<sequence>MQRRSEVGSLQSNRDFSLLRLLCNRTNRTGISLFFAFSAIEQNQTTLLGSFSLPLFVFSTIEQTEQGSLSSSSSSMQSNHCPCPKANPLLRLLCNQTPVLKRTQLLMSSSSSLSCTAAATPSSGVVSNSRP</sequence>
<organism evidence="1 2">
    <name type="scientific">Nelumbo nucifera</name>
    <name type="common">Sacred lotus</name>
    <dbReference type="NCBI Taxonomy" id="4432"/>
    <lineage>
        <taxon>Eukaryota</taxon>
        <taxon>Viridiplantae</taxon>
        <taxon>Streptophyta</taxon>
        <taxon>Embryophyta</taxon>
        <taxon>Tracheophyta</taxon>
        <taxon>Spermatophyta</taxon>
        <taxon>Magnoliopsida</taxon>
        <taxon>Proteales</taxon>
        <taxon>Nelumbonaceae</taxon>
        <taxon>Nelumbo</taxon>
    </lineage>
</organism>
<keyword evidence="2" id="KW-1185">Reference proteome</keyword>
<reference evidence="1 2" key="1">
    <citation type="journal article" date="2020" name="Mol. Biol. Evol.">
        <title>Distinct Expression and Methylation Patterns for Genes with Different Fates following a Single Whole-Genome Duplication in Flowering Plants.</title>
        <authorList>
            <person name="Shi T."/>
            <person name="Rahmani R.S."/>
            <person name="Gugger P.F."/>
            <person name="Wang M."/>
            <person name="Li H."/>
            <person name="Zhang Y."/>
            <person name="Li Z."/>
            <person name="Wang Q."/>
            <person name="Van de Peer Y."/>
            <person name="Marchal K."/>
            <person name="Chen J."/>
        </authorList>
    </citation>
    <scope>NUCLEOTIDE SEQUENCE [LARGE SCALE GENOMIC DNA]</scope>
    <source>
        <tissue evidence="1">Leaf</tissue>
    </source>
</reference>
<dbReference type="EMBL" id="DUZY01000001">
    <property type="protein sequence ID" value="DAD18123.1"/>
    <property type="molecule type" value="Genomic_DNA"/>
</dbReference>
<evidence type="ECO:0000313" key="2">
    <source>
        <dbReference type="Proteomes" id="UP000607653"/>
    </source>
</evidence>
<proteinExistence type="predicted"/>
<protein>
    <submittedName>
        <fullName evidence="1">Uncharacterized protein</fullName>
    </submittedName>
</protein>
<gene>
    <name evidence="1" type="ORF">HUJ06_019586</name>
</gene>
<comment type="caution">
    <text evidence="1">The sequence shown here is derived from an EMBL/GenBank/DDBJ whole genome shotgun (WGS) entry which is preliminary data.</text>
</comment>
<evidence type="ECO:0000313" key="1">
    <source>
        <dbReference type="EMBL" id="DAD18123.1"/>
    </source>
</evidence>